<dbReference type="PANTHER" id="PTHR37433:SF17">
    <property type="entry name" value="UPAR_LY6 DOMAIN-CONTAINING PROTEIN"/>
    <property type="match status" value="1"/>
</dbReference>
<dbReference type="SUPFAM" id="SSF57302">
    <property type="entry name" value="Snake toxin-like"/>
    <property type="match status" value="1"/>
</dbReference>
<dbReference type="Pfam" id="PF24602">
    <property type="entry name" value="DUF7622"/>
    <property type="match status" value="3"/>
</dbReference>
<feature type="signal peptide" evidence="1">
    <location>
        <begin position="1"/>
        <end position="21"/>
    </location>
</feature>
<keyword evidence="1" id="KW-0732">Signal</keyword>
<proteinExistence type="predicted"/>
<dbReference type="PANTHER" id="PTHR37433">
    <property type="entry name" value="PROTEIN CBG25136-RELATED"/>
    <property type="match status" value="1"/>
</dbReference>
<dbReference type="InterPro" id="IPR045860">
    <property type="entry name" value="Snake_toxin-like_sf"/>
</dbReference>
<evidence type="ECO:0000313" key="3">
    <source>
        <dbReference type="EMBL" id="ULT89864.1"/>
    </source>
</evidence>
<reference evidence="3 4" key="1">
    <citation type="submission" date="2022-02" db="EMBL/GenBank/DDBJ databases">
        <title>Chromosome-level reference genomes for two strains of Caenorhabditis briggsae: an improved platform for comparative genomics.</title>
        <authorList>
            <person name="Stevens L."/>
            <person name="Andersen E.C."/>
        </authorList>
    </citation>
    <scope>NUCLEOTIDE SEQUENCE [LARGE SCALE GENOMIC DNA]</scope>
    <source>
        <strain evidence="3">QX1410_ONT</strain>
        <tissue evidence="3">Whole-organism</tissue>
    </source>
</reference>
<accession>A0AAE9D112</accession>
<dbReference type="EMBL" id="CP090895">
    <property type="protein sequence ID" value="ULT89864.1"/>
    <property type="molecule type" value="Genomic_DNA"/>
</dbReference>
<evidence type="ECO:0000259" key="2">
    <source>
        <dbReference type="SMART" id="SM00134"/>
    </source>
</evidence>
<dbReference type="AlphaFoldDB" id="A0AAE9D112"/>
<name>A0AAE9D112_CAEBR</name>
<feature type="domain" description="UPAR/Ly6" evidence="2">
    <location>
        <begin position="235"/>
        <end position="322"/>
    </location>
</feature>
<dbReference type="SMART" id="SM00134">
    <property type="entry name" value="LU"/>
    <property type="match status" value="3"/>
</dbReference>
<feature type="chain" id="PRO_5042155184" description="UPAR/Ly6 domain-containing protein" evidence="1">
    <location>
        <begin position="22"/>
        <end position="984"/>
    </location>
</feature>
<sequence>MELYLGWLYLVQYLLVSEVKAVKCFHDHPYLENSTCEGDFCVAIRPGYFSMGMIRTCVSGASMPRYPCSLHFDDEMECYCNTNFCNTPHLFHTEDLKILPIIACKEVHDRTYAPVSCNNCLRIMVYLKYDTATEPTEVSDDIQCAKNGESSLFVFDPVSSPKEMIARNFFSNACYNVSMHSEHFHVFCRCNQTNCNTPESDLPYPIPPPTLTCHTSGFDDDVNRKKYLNESEEFQEFYQRLMINDSYFDEGVECQGHFCFIAVDEVYIKNKLKKVHYKGCISANEHGDNKLQLGYSLLNDYPYYICNSDYCNYNIRSVLDDSKKNSKIKMRFWLQLFILISLFITTDGVKCFRENSFLANTTCEGDFCVAIRTGAFVSLRKIRTCITGVKMPPYTCSMQDDDELACYCKTDYCNDDKIFWSNYTALPIIECKQVFKRKYVQVVCNKCLRIISYASSDLFVKKITDIFEVKNRIGPSPSDDEELVQCSLQGEGSDFVFDTVSMREEMIGRNFFADSCYNVSMHKDHFYIYCRCTKTDCNSPEVPIPYPLPPPTVSCYTSGYDGQVNPKKYEKPDTYFNDNYQMLMGNDSYVDENSTCRGGLCFVASVLAQIGENEIDIYYKGCISTNEQGGYSIQLGYLYLNEISYHICNTDFCNLNRETALKSAKNSTIKSCIAGATKPSYNCTLDYDDNLVCYCSTDFCNVPNLFHTNVSIIRITTCKSIVQNVYQEKACNKCIRIISYLKRDRYDMDKYPNQNTDLKDLNEEVNCNTDADSGDFLVGSSIYMPERLLRNFFAKACYNVSMHREHYYIHCRCVEPSCNTPETPNLPYPIIPGRTKCFTSGYDADVDNRNYEKPNVHYKNNYDSLRTNESFVDEGSECEGHYCFIAVYVIYINNGANETYYFKGCISANEQGDQKLSLGYSYLNSVPYYICNSDYCNLDMETALEAAKNTSNYPQDNSSMRNSPSILILFLFLFFCKMMCIDCK</sequence>
<gene>
    <name evidence="3" type="ORF">L3Y34_008342</name>
</gene>
<dbReference type="Proteomes" id="UP000827892">
    <property type="component" value="Chromosome V"/>
</dbReference>
<feature type="domain" description="UPAR/Ly6" evidence="2">
    <location>
        <begin position="575"/>
        <end position="667"/>
    </location>
</feature>
<evidence type="ECO:0000256" key="1">
    <source>
        <dbReference type="SAM" id="SignalP"/>
    </source>
</evidence>
<dbReference type="InterPro" id="IPR056039">
    <property type="entry name" value="DUF7622"/>
</dbReference>
<dbReference type="InterPro" id="IPR016054">
    <property type="entry name" value="LY6_UPA_recep-like"/>
</dbReference>
<evidence type="ECO:0000313" key="4">
    <source>
        <dbReference type="Proteomes" id="UP000827892"/>
    </source>
</evidence>
<protein>
    <recommendedName>
        <fullName evidence="2">UPAR/Ly6 domain-containing protein</fullName>
    </recommendedName>
</protein>
<feature type="domain" description="UPAR/Ly6" evidence="2">
    <location>
        <begin position="856"/>
        <end position="951"/>
    </location>
</feature>
<organism evidence="3 4">
    <name type="scientific">Caenorhabditis briggsae</name>
    <dbReference type="NCBI Taxonomy" id="6238"/>
    <lineage>
        <taxon>Eukaryota</taxon>
        <taxon>Metazoa</taxon>
        <taxon>Ecdysozoa</taxon>
        <taxon>Nematoda</taxon>
        <taxon>Chromadorea</taxon>
        <taxon>Rhabditida</taxon>
        <taxon>Rhabditina</taxon>
        <taxon>Rhabditomorpha</taxon>
        <taxon>Rhabditoidea</taxon>
        <taxon>Rhabditidae</taxon>
        <taxon>Peloderinae</taxon>
        <taxon>Caenorhabditis</taxon>
    </lineage>
</organism>